<name>A0A8S1KKN0_9CILI</name>
<dbReference type="Proteomes" id="UP000692954">
    <property type="component" value="Unassembled WGS sequence"/>
</dbReference>
<proteinExistence type="predicted"/>
<sequence length="59" mass="6732">MQQKLQLIGSLLKTIFSDLFLAGFYEVLDDKYLEIDQYQSTISTTSRIEKGNDNVVNEG</sequence>
<dbReference type="EMBL" id="CAJJDN010000005">
    <property type="protein sequence ID" value="CAD8051494.1"/>
    <property type="molecule type" value="Genomic_DNA"/>
</dbReference>
<keyword evidence="2" id="KW-1185">Reference proteome</keyword>
<accession>A0A8S1KKN0</accession>
<protein>
    <submittedName>
        <fullName evidence="1">Uncharacterized protein</fullName>
    </submittedName>
</protein>
<dbReference type="OrthoDB" id="15735at2759"/>
<reference evidence="1" key="1">
    <citation type="submission" date="2021-01" db="EMBL/GenBank/DDBJ databases">
        <authorList>
            <consortium name="Genoscope - CEA"/>
            <person name="William W."/>
        </authorList>
    </citation>
    <scope>NUCLEOTIDE SEQUENCE</scope>
</reference>
<evidence type="ECO:0000313" key="1">
    <source>
        <dbReference type="EMBL" id="CAD8051494.1"/>
    </source>
</evidence>
<dbReference type="AlphaFoldDB" id="A0A8S1KKN0"/>
<evidence type="ECO:0000313" key="2">
    <source>
        <dbReference type="Proteomes" id="UP000692954"/>
    </source>
</evidence>
<gene>
    <name evidence="1" type="ORF">PSON_ATCC_30995.1.T0050603</name>
</gene>
<organism evidence="1 2">
    <name type="scientific">Paramecium sonneborni</name>
    <dbReference type="NCBI Taxonomy" id="65129"/>
    <lineage>
        <taxon>Eukaryota</taxon>
        <taxon>Sar</taxon>
        <taxon>Alveolata</taxon>
        <taxon>Ciliophora</taxon>
        <taxon>Intramacronucleata</taxon>
        <taxon>Oligohymenophorea</taxon>
        <taxon>Peniculida</taxon>
        <taxon>Parameciidae</taxon>
        <taxon>Paramecium</taxon>
    </lineage>
</organism>
<comment type="caution">
    <text evidence="1">The sequence shown here is derived from an EMBL/GenBank/DDBJ whole genome shotgun (WGS) entry which is preliminary data.</text>
</comment>